<dbReference type="InterPro" id="IPR015947">
    <property type="entry name" value="PUA-like_sf"/>
</dbReference>
<comment type="subunit">
    <text evidence="10 11">Homohexamer. Organized in a ring with a central cavity.</text>
</comment>
<feature type="binding site" evidence="10 13">
    <location>
        <begin position="351"/>
        <end position="358"/>
    </location>
    <ligand>
        <name>ATP</name>
        <dbReference type="ChEBI" id="CHEBI:30616"/>
    </ligand>
</feature>
<evidence type="ECO:0000256" key="11">
    <source>
        <dbReference type="PIRNR" id="PIRNR001174"/>
    </source>
</evidence>
<dbReference type="InterPro" id="IPR020568">
    <property type="entry name" value="Ribosomal_Su5_D2-typ_SF"/>
</dbReference>
<reference evidence="17 18" key="1">
    <citation type="submission" date="2020-01" db="EMBL/GenBank/DDBJ databases">
        <title>Sphingomonas sp. C33 whole genome sequece.</title>
        <authorList>
            <person name="Park C."/>
        </authorList>
    </citation>
    <scope>NUCLEOTIDE SEQUENCE [LARGE SCALE GENOMIC DNA]</scope>
    <source>
        <strain evidence="17 18">C33</strain>
    </source>
</reference>
<dbReference type="InterPro" id="IPR027417">
    <property type="entry name" value="P-loop_NTPase"/>
</dbReference>
<evidence type="ECO:0000256" key="4">
    <source>
        <dbReference type="ARBA" id="ARBA00022741"/>
    </source>
</evidence>
<dbReference type="CDD" id="cd19500">
    <property type="entry name" value="RecA-like_Lon"/>
    <property type="match status" value="1"/>
</dbReference>
<evidence type="ECO:0000256" key="9">
    <source>
        <dbReference type="ARBA" id="ARBA00050665"/>
    </source>
</evidence>
<evidence type="ECO:0000256" key="3">
    <source>
        <dbReference type="ARBA" id="ARBA00022670"/>
    </source>
</evidence>
<dbReference type="RefSeq" id="WP_160593945.1">
    <property type="nucleotide sequence ID" value="NZ_CP047895.1"/>
</dbReference>
<dbReference type="InterPro" id="IPR027065">
    <property type="entry name" value="Lon_Prtase"/>
</dbReference>
<dbReference type="Gene3D" id="1.20.58.1480">
    <property type="match status" value="1"/>
</dbReference>
<dbReference type="SUPFAM" id="SSF54211">
    <property type="entry name" value="Ribosomal protein S5 domain 2-like"/>
    <property type="match status" value="1"/>
</dbReference>
<dbReference type="FunFam" id="3.40.50.300:FF:000021">
    <property type="entry name" value="Lon protease homolog"/>
    <property type="match status" value="1"/>
</dbReference>
<evidence type="ECO:0000256" key="10">
    <source>
        <dbReference type="HAMAP-Rule" id="MF_01973"/>
    </source>
</evidence>
<feature type="domain" description="Lon N-terminal" evidence="16">
    <location>
        <begin position="5"/>
        <end position="198"/>
    </location>
</feature>
<dbReference type="HAMAP" id="MF_01973">
    <property type="entry name" value="lon_bact"/>
    <property type="match status" value="1"/>
</dbReference>
<keyword evidence="7 10" id="KW-0067">ATP-binding</keyword>
<dbReference type="GO" id="GO:0004176">
    <property type="term" value="F:ATP-dependent peptidase activity"/>
    <property type="evidence" value="ECO:0007669"/>
    <property type="project" value="UniProtKB-UniRule"/>
</dbReference>
<dbReference type="Pfam" id="PF22667">
    <property type="entry name" value="Lon_lid"/>
    <property type="match status" value="1"/>
</dbReference>
<dbReference type="GO" id="GO:0005524">
    <property type="term" value="F:ATP binding"/>
    <property type="evidence" value="ECO:0007669"/>
    <property type="project" value="UniProtKB-UniRule"/>
</dbReference>
<dbReference type="GO" id="GO:0004252">
    <property type="term" value="F:serine-type endopeptidase activity"/>
    <property type="evidence" value="ECO:0007669"/>
    <property type="project" value="UniProtKB-UniRule"/>
</dbReference>
<dbReference type="PANTHER" id="PTHR10046">
    <property type="entry name" value="ATP DEPENDENT LON PROTEASE FAMILY MEMBER"/>
    <property type="match status" value="1"/>
</dbReference>
<evidence type="ECO:0000256" key="8">
    <source>
        <dbReference type="ARBA" id="ARBA00023016"/>
    </source>
</evidence>
<keyword evidence="18" id="KW-1185">Reference proteome</keyword>
<keyword evidence="2 10" id="KW-0963">Cytoplasm</keyword>
<dbReference type="Gene3D" id="2.30.130.40">
    <property type="entry name" value="LON domain-like"/>
    <property type="match status" value="1"/>
</dbReference>
<dbReference type="Gene3D" id="1.20.5.5270">
    <property type="match status" value="1"/>
</dbReference>
<dbReference type="InterPro" id="IPR003111">
    <property type="entry name" value="Lon_prtase_N"/>
</dbReference>
<keyword evidence="8 10" id="KW-0346">Stress response</keyword>
<evidence type="ECO:0000256" key="5">
    <source>
        <dbReference type="ARBA" id="ARBA00022801"/>
    </source>
</evidence>
<dbReference type="GO" id="GO:0016887">
    <property type="term" value="F:ATP hydrolysis activity"/>
    <property type="evidence" value="ECO:0007669"/>
    <property type="project" value="UniProtKB-UniRule"/>
</dbReference>
<dbReference type="Pfam" id="PF02190">
    <property type="entry name" value="LON_substr_bdg"/>
    <property type="match status" value="1"/>
</dbReference>
<keyword evidence="3 10" id="KW-0645">Protease</keyword>
<dbReference type="FunFam" id="1.20.5.5270:FF:000002">
    <property type="entry name" value="Lon protease homolog"/>
    <property type="match status" value="1"/>
</dbReference>
<sequence length="801" mass="87770">MTQSYPVLPLRDIVVFPHMIVPLFVGREKSVAALERAMAADKQIFLVAQLDPANDDPDRDDLYDLGVLATVLQLLKLPDGTVRVLVEGKQRATLDTLSRDGEHLNASVTLTEEPEVSGVEAKALMRSVVEQFENYAKLNRKLPAETAVQLADIDDASRLADAVAANITIKVADKQSLLVELDPAKRLEMVFAFMEGELGVLQVEKKIRSRVKRQMEKTQREYYLNEQLKAIQRELGNESEEDGDEIAELTQKIAKLKLSKEARAKAGAELKKLKTMAPMSAEATVVRNYLDVLLGLPWGKKSKLKRDIAEAERVLDEDHYGLEKVKERIVEYLAVQARTNKLKGPILCLVGPPGVGKTSLGKSIARATGREFVRQSLGGVRDEAEIRGHRRTYIGSLPGKIVTNLRKAGTSNPLFLLDEIDKLGQDFRGDPASALLEVLDPEQNNKFQDHYLEIDIDLSDVMFVTTANSLNLPQPLLDRMEIIRVEGYTEDEKVEIAQRHLVAKQIEAHGLKPGEFAITEDGLRALIRHYTREAGVRTLEREIAKLARKALRRILEGKIEAATITPDNLAEYAGVRRFRHGVGEEENQIGAVTGLAWTEVGGELLTIESVTVPGKGQIRTTGKLGEVMQESVQAAFSFVRARSPAYGIKPSLFARKDIHIHLPEGAVPKDGPSAGIGMVTSIVSTLTGVPVRREVAMTGEVTLRGRVLPIGGLKEKLLAALRGGITTVFIPQENEKDLADIPANIRDGLTIVPVTHVDQVLAGALAAPLTPIEWTEADELAAQPPVAVASALGEGDPAVRH</sequence>
<keyword evidence="4 10" id="KW-0547">Nucleotide-binding</keyword>
<evidence type="ECO:0000313" key="17">
    <source>
        <dbReference type="EMBL" id="QHL91911.1"/>
    </source>
</evidence>
<evidence type="ECO:0000256" key="12">
    <source>
        <dbReference type="PIRSR" id="PIRSR001174-1"/>
    </source>
</evidence>
<gene>
    <name evidence="10" type="primary">lon</name>
    <name evidence="17" type="ORF">GVO57_09975</name>
</gene>
<dbReference type="Proteomes" id="UP000464468">
    <property type="component" value="Chromosome"/>
</dbReference>
<dbReference type="KEGG" id="schy:GVO57_09975"/>
<dbReference type="InterPro" id="IPR003593">
    <property type="entry name" value="AAA+_ATPase"/>
</dbReference>
<dbReference type="GO" id="GO:0005737">
    <property type="term" value="C:cytoplasm"/>
    <property type="evidence" value="ECO:0007669"/>
    <property type="project" value="UniProtKB-SubCell"/>
</dbReference>
<dbReference type="InterPro" id="IPR014721">
    <property type="entry name" value="Ribsml_uS5_D2-typ_fold_subgr"/>
</dbReference>
<dbReference type="NCBIfam" id="TIGR00763">
    <property type="entry name" value="lon"/>
    <property type="match status" value="1"/>
</dbReference>
<dbReference type="InterPro" id="IPR046336">
    <property type="entry name" value="Lon_prtase_N_sf"/>
</dbReference>
<comment type="induction">
    <text evidence="10">By heat shock.</text>
</comment>
<feature type="domain" description="Lon proteolytic" evidence="15">
    <location>
        <begin position="586"/>
        <end position="767"/>
    </location>
</feature>
<dbReference type="Gene3D" id="3.40.50.300">
    <property type="entry name" value="P-loop containing nucleotide triphosphate hydrolases"/>
    <property type="match status" value="1"/>
</dbReference>
<evidence type="ECO:0000256" key="13">
    <source>
        <dbReference type="PIRSR" id="PIRSR001174-2"/>
    </source>
</evidence>
<evidence type="ECO:0000256" key="2">
    <source>
        <dbReference type="ARBA" id="ARBA00022490"/>
    </source>
</evidence>
<feature type="active site" evidence="10 12">
    <location>
        <position position="716"/>
    </location>
</feature>
<feature type="active site" evidence="10 12">
    <location>
        <position position="673"/>
    </location>
</feature>
<dbReference type="SUPFAM" id="SSF52540">
    <property type="entry name" value="P-loop containing nucleoside triphosphate hydrolases"/>
    <property type="match status" value="1"/>
</dbReference>
<dbReference type="GO" id="GO:0034605">
    <property type="term" value="P:cellular response to heat"/>
    <property type="evidence" value="ECO:0007669"/>
    <property type="project" value="UniProtKB-UniRule"/>
</dbReference>
<dbReference type="GO" id="GO:0006515">
    <property type="term" value="P:protein quality control for misfolded or incompletely synthesized proteins"/>
    <property type="evidence" value="ECO:0007669"/>
    <property type="project" value="UniProtKB-UniRule"/>
</dbReference>
<dbReference type="InterPro" id="IPR054594">
    <property type="entry name" value="Lon_lid"/>
</dbReference>
<dbReference type="AlphaFoldDB" id="A0A7Z2NY15"/>
<keyword evidence="6 10" id="KW-0720">Serine protease</keyword>
<proteinExistence type="evidence at transcript level"/>
<dbReference type="PROSITE" id="PS51787">
    <property type="entry name" value="LON_N"/>
    <property type="match status" value="1"/>
</dbReference>
<comment type="catalytic activity">
    <reaction evidence="9 10 11 14">
        <text>Hydrolysis of proteins in presence of ATP.</text>
        <dbReference type="EC" id="3.4.21.53"/>
    </reaction>
</comment>
<dbReference type="EC" id="3.4.21.53" evidence="10 11"/>
<protein>
    <recommendedName>
        <fullName evidence="10 11">Lon protease</fullName>
        <ecNumber evidence="10 11">3.4.21.53</ecNumber>
    </recommendedName>
    <alternativeName>
        <fullName evidence="10">ATP-dependent protease La</fullName>
    </alternativeName>
</protein>
<dbReference type="SUPFAM" id="SSF88697">
    <property type="entry name" value="PUA domain-like"/>
    <property type="match status" value="1"/>
</dbReference>
<evidence type="ECO:0000259" key="15">
    <source>
        <dbReference type="PROSITE" id="PS51786"/>
    </source>
</evidence>
<evidence type="ECO:0000259" key="16">
    <source>
        <dbReference type="PROSITE" id="PS51787"/>
    </source>
</evidence>
<evidence type="ECO:0000256" key="14">
    <source>
        <dbReference type="PROSITE-ProRule" id="PRU01122"/>
    </source>
</evidence>
<dbReference type="PIRSF" id="PIRSF001174">
    <property type="entry name" value="Lon_proteas"/>
    <property type="match status" value="1"/>
</dbReference>
<keyword evidence="5 10" id="KW-0378">Hydrolase</keyword>
<comment type="subcellular location">
    <subcellularLocation>
        <location evidence="1 10 11">Cytoplasm</location>
    </subcellularLocation>
</comment>
<organism evidence="17 18">
    <name type="scientific">Sphingomonas changnyeongensis</name>
    <dbReference type="NCBI Taxonomy" id="2698679"/>
    <lineage>
        <taxon>Bacteria</taxon>
        <taxon>Pseudomonadati</taxon>
        <taxon>Pseudomonadota</taxon>
        <taxon>Alphaproteobacteria</taxon>
        <taxon>Sphingomonadales</taxon>
        <taxon>Sphingomonadaceae</taxon>
        <taxon>Sphingomonas</taxon>
    </lineage>
</organism>
<dbReference type="SMART" id="SM00464">
    <property type="entry name" value="LON"/>
    <property type="match status" value="1"/>
</dbReference>
<dbReference type="InterPro" id="IPR003959">
    <property type="entry name" value="ATPase_AAA_core"/>
</dbReference>
<dbReference type="PROSITE" id="PS51786">
    <property type="entry name" value="LON_PROTEOLYTIC"/>
    <property type="match status" value="1"/>
</dbReference>
<dbReference type="InterPro" id="IPR027543">
    <property type="entry name" value="Lon_bac"/>
</dbReference>
<dbReference type="InterPro" id="IPR008269">
    <property type="entry name" value="Lon_proteolytic"/>
</dbReference>
<comment type="similarity">
    <text evidence="10 11 14">Belongs to the peptidase S16 family.</text>
</comment>
<comment type="function">
    <text evidence="10">ATP-dependent serine protease that mediates the selective degradation of mutant and abnormal proteins as well as certain short-lived regulatory proteins. Required for cellular homeostasis and for survival from DNA damage and developmental changes induced by stress. Degrades polypeptides processively to yield small peptide fragments that are 5 to 10 amino acids long. Binds to DNA in a double-stranded, site-specific manner.</text>
</comment>
<name>A0A7Z2NY15_9SPHN</name>
<dbReference type="EMBL" id="CP047895">
    <property type="protein sequence ID" value="QHL91911.1"/>
    <property type="molecule type" value="Genomic_DNA"/>
</dbReference>
<dbReference type="InterPro" id="IPR004815">
    <property type="entry name" value="Lon_bac/euk-typ"/>
</dbReference>
<evidence type="ECO:0000256" key="6">
    <source>
        <dbReference type="ARBA" id="ARBA00022825"/>
    </source>
</evidence>
<dbReference type="Gene3D" id="3.30.230.10">
    <property type="match status" value="1"/>
</dbReference>
<dbReference type="Gene3D" id="1.10.8.60">
    <property type="match status" value="1"/>
</dbReference>
<dbReference type="NCBIfam" id="NF008053">
    <property type="entry name" value="PRK10787.1"/>
    <property type="match status" value="1"/>
</dbReference>
<accession>A0A7Z2NY15</accession>
<dbReference type="PRINTS" id="PR00830">
    <property type="entry name" value="ENDOLAPTASE"/>
</dbReference>
<evidence type="ECO:0000313" key="18">
    <source>
        <dbReference type="Proteomes" id="UP000464468"/>
    </source>
</evidence>
<evidence type="ECO:0000256" key="1">
    <source>
        <dbReference type="ARBA" id="ARBA00004496"/>
    </source>
</evidence>
<dbReference type="GO" id="GO:0043565">
    <property type="term" value="F:sequence-specific DNA binding"/>
    <property type="evidence" value="ECO:0007669"/>
    <property type="project" value="UniProtKB-UniRule"/>
</dbReference>
<evidence type="ECO:0000256" key="7">
    <source>
        <dbReference type="ARBA" id="ARBA00022840"/>
    </source>
</evidence>
<dbReference type="Pfam" id="PF05362">
    <property type="entry name" value="Lon_C"/>
    <property type="match status" value="1"/>
</dbReference>
<dbReference type="SMART" id="SM00382">
    <property type="entry name" value="AAA"/>
    <property type="match status" value="1"/>
</dbReference>
<dbReference type="Pfam" id="PF00004">
    <property type="entry name" value="AAA"/>
    <property type="match status" value="1"/>
</dbReference>